<dbReference type="PROSITE" id="PS51257">
    <property type="entry name" value="PROKAR_LIPOPROTEIN"/>
    <property type="match status" value="1"/>
</dbReference>
<gene>
    <name evidence="2" type="ORF">INF35_09240</name>
</gene>
<feature type="signal peptide" evidence="1">
    <location>
        <begin position="1"/>
        <end position="23"/>
    </location>
</feature>
<proteinExistence type="predicted"/>
<comment type="caution">
    <text evidence="2">The sequence shown here is derived from an EMBL/GenBank/DDBJ whole genome shotgun (WGS) entry which is preliminary data.</text>
</comment>
<evidence type="ECO:0000313" key="3">
    <source>
        <dbReference type="Proteomes" id="UP000768567"/>
    </source>
</evidence>
<dbReference type="Proteomes" id="UP000768567">
    <property type="component" value="Unassembled WGS sequence"/>
</dbReference>
<dbReference type="RefSeq" id="WP_193501701.1">
    <property type="nucleotide sequence ID" value="NZ_JADCKC010000002.1"/>
</dbReference>
<protein>
    <recommendedName>
        <fullName evidence="4">DUF5105 domain-containing protein</fullName>
    </recommendedName>
</protein>
<reference evidence="2 3" key="1">
    <citation type="submission" date="2020-10" db="EMBL/GenBank/DDBJ databases">
        <title>ChiBAC.</title>
        <authorList>
            <person name="Zenner C."/>
            <person name="Hitch T.C.A."/>
            <person name="Clavel T."/>
        </authorList>
    </citation>
    <scope>NUCLEOTIDE SEQUENCE [LARGE SCALE GENOMIC DNA]</scope>
    <source>
        <strain evidence="2 3">DSM 109015</strain>
    </source>
</reference>
<keyword evidence="3" id="KW-1185">Reference proteome</keyword>
<accession>A0ABR9R485</accession>
<evidence type="ECO:0000313" key="2">
    <source>
        <dbReference type="EMBL" id="MBE5037967.1"/>
    </source>
</evidence>
<evidence type="ECO:0008006" key="4">
    <source>
        <dbReference type="Google" id="ProtNLM"/>
    </source>
</evidence>
<dbReference type="EMBL" id="JADCKC010000002">
    <property type="protein sequence ID" value="MBE5037967.1"/>
    <property type="molecule type" value="Genomic_DNA"/>
</dbReference>
<keyword evidence="1" id="KW-0732">Signal</keyword>
<name>A0ABR9R485_9FIRM</name>
<organism evidence="2 3">
    <name type="scientific">Gemmiger gallinarum</name>
    <dbReference type="NCBI Taxonomy" id="2779354"/>
    <lineage>
        <taxon>Bacteria</taxon>
        <taxon>Bacillati</taxon>
        <taxon>Bacillota</taxon>
        <taxon>Clostridia</taxon>
        <taxon>Eubacteriales</taxon>
        <taxon>Gemmiger</taxon>
    </lineage>
</organism>
<sequence>MNKRRIAAALACVLMAFSLTACGSNPEREIDELNRRFCRSYNNLDMDGVIDCLEPSLADTVNAVLDLSMGLLGAAADIDLDLDAETMYALAEVCFDIMPEEQRDAMQIPELDLELESLEVSDDGTRASGVVTLTLENDSASQSATGEISYVNIDGDWYFANANFQS</sequence>
<feature type="chain" id="PRO_5046187320" description="DUF5105 domain-containing protein" evidence="1">
    <location>
        <begin position="24"/>
        <end position="166"/>
    </location>
</feature>
<evidence type="ECO:0000256" key="1">
    <source>
        <dbReference type="SAM" id="SignalP"/>
    </source>
</evidence>